<dbReference type="Gene3D" id="3.40.50.720">
    <property type="entry name" value="NAD(P)-binding Rossmann-like Domain"/>
    <property type="match status" value="1"/>
</dbReference>
<comment type="similarity">
    <text evidence="1">Belongs to the short-chain dehydrogenases/reductases (SDR) family.</text>
</comment>
<dbReference type="PRINTS" id="PR00081">
    <property type="entry name" value="GDHRDH"/>
</dbReference>
<evidence type="ECO:0000313" key="4">
    <source>
        <dbReference type="EMBL" id="OSX62830.1"/>
    </source>
</evidence>
<reference evidence="4 5" key="1">
    <citation type="submission" date="2017-04" db="EMBL/GenBank/DDBJ databases">
        <title>Genome Sequence of the Model Brown-Rot Fungus Postia placenta SB12.</title>
        <authorList>
            <consortium name="DOE Joint Genome Institute"/>
            <person name="Gaskell J."/>
            <person name="Kersten P."/>
            <person name="Larrondo L.F."/>
            <person name="Canessa P."/>
            <person name="Martinez D."/>
            <person name="Hibbett D."/>
            <person name="Schmoll M."/>
            <person name="Kubicek C.P."/>
            <person name="Martinez A.T."/>
            <person name="Yadav J."/>
            <person name="Master E."/>
            <person name="Magnuson J.K."/>
            <person name="James T."/>
            <person name="Yaver D."/>
            <person name="Berka R."/>
            <person name="Labutti K."/>
            <person name="Lipzen A."/>
            <person name="Aerts A."/>
            <person name="Barry K."/>
            <person name="Henrissat B."/>
            <person name="Blanchette R."/>
            <person name="Grigoriev I."/>
            <person name="Cullen D."/>
        </authorList>
    </citation>
    <scope>NUCLEOTIDE SEQUENCE [LARGE SCALE GENOMIC DNA]</scope>
    <source>
        <strain evidence="4 5">MAD-698-R-SB12</strain>
    </source>
</reference>
<dbReference type="EMBL" id="KZ110596">
    <property type="protein sequence ID" value="OSX62830.1"/>
    <property type="molecule type" value="Genomic_DNA"/>
</dbReference>
<dbReference type="InterPro" id="IPR036291">
    <property type="entry name" value="NAD(P)-bd_dom_sf"/>
</dbReference>
<dbReference type="Proteomes" id="UP000194127">
    <property type="component" value="Unassembled WGS sequence"/>
</dbReference>
<dbReference type="Pfam" id="PF00106">
    <property type="entry name" value="adh_short"/>
    <property type="match status" value="1"/>
</dbReference>
<dbReference type="OrthoDB" id="191139at2759"/>
<keyword evidence="5" id="KW-1185">Reference proteome</keyword>
<evidence type="ECO:0000256" key="3">
    <source>
        <dbReference type="ARBA" id="ARBA00023002"/>
    </source>
</evidence>
<keyword evidence="3" id="KW-0560">Oxidoreductase</keyword>
<accession>A0A1X6N2T7</accession>
<dbReference type="RefSeq" id="XP_024339624.1">
    <property type="nucleotide sequence ID" value="XM_024482014.1"/>
</dbReference>
<dbReference type="GO" id="GO:0016491">
    <property type="term" value="F:oxidoreductase activity"/>
    <property type="evidence" value="ECO:0007669"/>
    <property type="project" value="UniProtKB-KW"/>
</dbReference>
<evidence type="ECO:0000256" key="1">
    <source>
        <dbReference type="ARBA" id="ARBA00006484"/>
    </source>
</evidence>
<proteinExistence type="inferred from homology"/>
<name>A0A1X6N2T7_9APHY</name>
<gene>
    <name evidence="4" type="ORF">POSPLADRAFT_1065917</name>
</gene>
<organism evidence="4 5">
    <name type="scientific">Postia placenta MAD-698-R-SB12</name>
    <dbReference type="NCBI Taxonomy" id="670580"/>
    <lineage>
        <taxon>Eukaryota</taxon>
        <taxon>Fungi</taxon>
        <taxon>Dikarya</taxon>
        <taxon>Basidiomycota</taxon>
        <taxon>Agaricomycotina</taxon>
        <taxon>Agaricomycetes</taxon>
        <taxon>Polyporales</taxon>
        <taxon>Adustoporiaceae</taxon>
        <taxon>Rhodonia</taxon>
    </lineage>
</organism>
<sequence>MPGVLKEFNYVMNAANSMICPKGDFTADQIPDLSGRIAIVTGGNTGIGKETIKVLLQRNVKVYLGARSKLKAELAIQELKEQTGREAIFLELDLGNLASVRKTAEEYMSKESELHILFNNAGVMTPPKEMLTDDSYDLQFGTNVIGPFLFTQLLMPALLAGKASSPDEHARIVMTSSSAALVYTLNFDSFKDGPARRKMSTEQLYQQSKFADAVLGRQFANKYKGQGIISFSADPGLIQTDLQRHMPSMQRRIIGAMLRPAPMGALTQLWAGTMPEALEHNGEYLIPWARIGRCREEAYDDELGNRLWNWLVEETKER</sequence>
<evidence type="ECO:0000256" key="2">
    <source>
        <dbReference type="ARBA" id="ARBA00022857"/>
    </source>
</evidence>
<dbReference type="PANTHER" id="PTHR24320:SF236">
    <property type="entry name" value="SHORT-CHAIN DEHYDROGENASE-RELATED"/>
    <property type="match status" value="1"/>
</dbReference>
<dbReference type="SUPFAM" id="SSF51735">
    <property type="entry name" value="NAD(P)-binding Rossmann-fold domains"/>
    <property type="match status" value="1"/>
</dbReference>
<dbReference type="GeneID" id="36326964"/>
<evidence type="ECO:0000313" key="5">
    <source>
        <dbReference type="Proteomes" id="UP000194127"/>
    </source>
</evidence>
<dbReference type="AlphaFoldDB" id="A0A1X6N2T7"/>
<dbReference type="InterPro" id="IPR002347">
    <property type="entry name" value="SDR_fam"/>
</dbReference>
<keyword evidence="2" id="KW-0521">NADP</keyword>
<protein>
    <recommendedName>
        <fullName evidence="6">NAD(P)-binding protein</fullName>
    </recommendedName>
</protein>
<evidence type="ECO:0008006" key="6">
    <source>
        <dbReference type="Google" id="ProtNLM"/>
    </source>
</evidence>
<dbReference type="PANTHER" id="PTHR24320">
    <property type="entry name" value="RETINOL DEHYDROGENASE"/>
    <property type="match status" value="1"/>
</dbReference>
<dbReference type="STRING" id="670580.A0A1X6N2T7"/>